<keyword evidence="4" id="KW-0479">Metal-binding</keyword>
<dbReference type="EC" id="2.3.2.31" evidence="2"/>
<accession>A0AB34KQS5</accession>
<dbReference type="GO" id="GO:0061630">
    <property type="term" value="F:ubiquitin protein ligase activity"/>
    <property type="evidence" value="ECO:0007669"/>
    <property type="project" value="UniProtKB-EC"/>
</dbReference>
<evidence type="ECO:0000256" key="2">
    <source>
        <dbReference type="ARBA" id="ARBA00012251"/>
    </source>
</evidence>
<dbReference type="AlphaFoldDB" id="A0AB34KQS5"/>
<evidence type="ECO:0000256" key="8">
    <source>
        <dbReference type="ARBA" id="ARBA00022833"/>
    </source>
</evidence>
<feature type="compositionally biased region" description="Basic residues" evidence="9">
    <location>
        <begin position="308"/>
        <end position="317"/>
    </location>
</feature>
<keyword evidence="7" id="KW-0833">Ubl conjugation pathway</keyword>
<dbReference type="PROSITE" id="PS51873">
    <property type="entry name" value="TRIAD"/>
    <property type="match status" value="1"/>
</dbReference>
<evidence type="ECO:0000256" key="4">
    <source>
        <dbReference type="ARBA" id="ARBA00022723"/>
    </source>
</evidence>
<dbReference type="Proteomes" id="UP000803884">
    <property type="component" value="Unassembled WGS sequence"/>
</dbReference>
<feature type="compositionally biased region" description="Basic and acidic residues" evidence="9">
    <location>
        <begin position="318"/>
        <end position="331"/>
    </location>
</feature>
<keyword evidence="8" id="KW-0862">Zinc</keyword>
<dbReference type="Gene3D" id="1.20.120.1750">
    <property type="match status" value="1"/>
</dbReference>
<dbReference type="InterPro" id="IPR044066">
    <property type="entry name" value="TRIAD_supradom"/>
</dbReference>
<dbReference type="GeneID" id="96006803"/>
<keyword evidence="12" id="KW-1185">Reference proteome</keyword>
<reference evidence="11 12" key="1">
    <citation type="journal article" date="2020" name="Microbiol. Resour. Announc.">
        <title>Draft Genome Sequence of a Cladosporium Species Isolated from the Mesophotic Ascidian Didemnum maculosum.</title>
        <authorList>
            <person name="Gioti A."/>
            <person name="Siaperas R."/>
            <person name="Nikolaivits E."/>
            <person name="Le Goff G."/>
            <person name="Ouazzani J."/>
            <person name="Kotoulas G."/>
            <person name="Topakas E."/>
        </authorList>
    </citation>
    <scope>NUCLEOTIDE SEQUENCE [LARGE SCALE GENOMIC DNA]</scope>
    <source>
        <strain evidence="11 12">TM138-S3</strain>
    </source>
</reference>
<name>A0AB34KQS5_9PEZI</name>
<evidence type="ECO:0000256" key="9">
    <source>
        <dbReference type="SAM" id="MobiDB-lite"/>
    </source>
</evidence>
<evidence type="ECO:0000256" key="1">
    <source>
        <dbReference type="ARBA" id="ARBA00001798"/>
    </source>
</evidence>
<proteinExistence type="predicted"/>
<protein>
    <recommendedName>
        <fullName evidence="2">RBR-type E3 ubiquitin transferase</fullName>
        <ecNumber evidence="2">2.3.2.31</ecNumber>
    </recommendedName>
</protein>
<evidence type="ECO:0000259" key="10">
    <source>
        <dbReference type="PROSITE" id="PS51873"/>
    </source>
</evidence>
<feature type="compositionally biased region" description="Acidic residues" evidence="9">
    <location>
        <begin position="233"/>
        <end position="246"/>
    </location>
</feature>
<evidence type="ECO:0000256" key="6">
    <source>
        <dbReference type="ARBA" id="ARBA00022771"/>
    </source>
</evidence>
<dbReference type="RefSeq" id="XP_069229666.1">
    <property type="nucleotide sequence ID" value="XM_069373965.1"/>
</dbReference>
<dbReference type="CDD" id="cd22584">
    <property type="entry name" value="Rcat_RBR_unk"/>
    <property type="match status" value="1"/>
</dbReference>
<dbReference type="GO" id="GO:0016567">
    <property type="term" value="P:protein ubiquitination"/>
    <property type="evidence" value="ECO:0007669"/>
    <property type="project" value="InterPro"/>
</dbReference>
<evidence type="ECO:0000313" key="12">
    <source>
        <dbReference type="Proteomes" id="UP000803884"/>
    </source>
</evidence>
<evidence type="ECO:0000256" key="7">
    <source>
        <dbReference type="ARBA" id="ARBA00022786"/>
    </source>
</evidence>
<keyword evidence="3" id="KW-0808">Transferase</keyword>
<feature type="region of interest" description="Disordered" evidence="9">
    <location>
        <begin position="232"/>
        <end position="251"/>
    </location>
</feature>
<dbReference type="Pfam" id="PF01485">
    <property type="entry name" value="IBR"/>
    <property type="match status" value="1"/>
</dbReference>
<dbReference type="PANTHER" id="PTHR11685">
    <property type="entry name" value="RBR FAMILY RING FINGER AND IBR DOMAIN-CONTAINING"/>
    <property type="match status" value="1"/>
</dbReference>
<dbReference type="SUPFAM" id="SSF57850">
    <property type="entry name" value="RING/U-box"/>
    <property type="match status" value="1"/>
</dbReference>
<sequence>MSTNPTCTTCTDPIPGPHLLIERNPICHPCFRHLFTLALTSESSFPASWADQPLSPSRYAHILGPDLLRAYRAKALEYTTPLQERVYCARTDPPRRPAPCGAYVGRGREDKVCVRCAECMWYTCLRCEESFSTGDVAGEEVEIWHECDPRMNAELEERAFGGLVRGVDWQFCPNGKCGRTVELSDGCNHIRCLCRAHFCFVCGGFVRDGEGHWRREGGCPRFGKKGDERAIYDDNDSWNDNDDVGDEERAGEIQRREYGGEAALGRAFEVQMSMVEEARRELQEQEARRVKFRQRESGLGSGSEDPPRRHRRRRHRDLGREQDVGNEERLNHRLHRRKQEVFHSGSSNQASEYGPRKSLGLRNLIRDAVNTAEHLLFGNPNARRG</sequence>
<dbReference type="InterPro" id="IPR031127">
    <property type="entry name" value="E3_UB_ligase_RBR"/>
</dbReference>
<feature type="domain" description="RING-type" evidence="10">
    <location>
        <begin position="1"/>
        <end position="223"/>
    </location>
</feature>
<dbReference type="GO" id="GO:0008270">
    <property type="term" value="F:zinc ion binding"/>
    <property type="evidence" value="ECO:0007669"/>
    <property type="project" value="UniProtKB-KW"/>
</dbReference>
<keyword evidence="5" id="KW-0677">Repeat</keyword>
<feature type="compositionally biased region" description="Basic and acidic residues" evidence="9">
    <location>
        <begin position="286"/>
        <end position="296"/>
    </location>
</feature>
<evidence type="ECO:0000256" key="5">
    <source>
        <dbReference type="ARBA" id="ARBA00022737"/>
    </source>
</evidence>
<keyword evidence="6" id="KW-0863">Zinc-finger</keyword>
<feature type="region of interest" description="Disordered" evidence="9">
    <location>
        <begin position="286"/>
        <end position="359"/>
    </location>
</feature>
<comment type="caution">
    <text evidence="11">The sequence shown here is derived from an EMBL/GenBank/DDBJ whole genome shotgun (WGS) entry which is preliminary data.</text>
</comment>
<organism evidence="11 12">
    <name type="scientific">Cladosporium halotolerans</name>
    <dbReference type="NCBI Taxonomy" id="1052096"/>
    <lineage>
        <taxon>Eukaryota</taxon>
        <taxon>Fungi</taxon>
        <taxon>Dikarya</taxon>
        <taxon>Ascomycota</taxon>
        <taxon>Pezizomycotina</taxon>
        <taxon>Dothideomycetes</taxon>
        <taxon>Dothideomycetidae</taxon>
        <taxon>Cladosporiales</taxon>
        <taxon>Cladosporiaceae</taxon>
        <taxon>Cladosporium</taxon>
    </lineage>
</organism>
<dbReference type="EMBL" id="JAAQHG020000014">
    <property type="protein sequence ID" value="KAL1586561.1"/>
    <property type="molecule type" value="Genomic_DNA"/>
</dbReference>
<comment type="catalytic activity">
    <reaction evidence="1">
        <text>[E2 ubiquitin-conjugating enzyme]-S-ubiquitinyl-L-cysteine + [acceptor protein]-L-lysine = [E2 ubiquitin-conjugating enzyme]-L-cysteine + [acceptor protein]-N(6)-ubiquitinyl-L-lysine.</text>
        <dbReference type="EC" id="2.3.2.31"/>
    </reaction>
</comment>
<evidence type="ECO:0000256" key="3">
    <source>
        <dbReference type="ARBA" id="ARBA00022679"/>
    </source>
</evidence>
<dbReference type="InterPro" id="IPR002867">
    <property type="entry name" value="IBR_dom"/>
</dbReference>
<evidence type="ECO:0000313" key="11">
    <source>
        <dbReference type="EMBL" id="KAL1586561.1"/>
    </source>
</evidence>
<gene>
    <name evidence="11" type="ORF">WHR41_05360</name>
</gene>